<proteinExistence type="predicted"/>
<feature type="transmembrane region" description="Helical" evidence="1">
    <location>
        <begin position="33"/>
        <end position="50"/>
    </location>
</feature>
<dbReference type="EMBL" id="FQZP01000018">
    <property type="protein sequence ID" value="SHI98580.1"/>
    <property type="molecule type" value="Genomic_DNA"/>
</dbReference>
<dbReference type="SUPFAM" id="SSF82866">
    <property type="entry name" value="Multidrug efflux transporter AcrB transmembrane domain"/>
    <property type="match status" value="1"/>
</dbReference>
<sequence length="289" mass="31200">MRKWRSLWGLLLIAIGILWLFAAADIVSAVVAVSTLWPVFIVAAGITLLLKKEFRVMRVVVWILAFGIVIGYGIYLGNGSYDTMESGEIHVIELKDGMEYARMEINVGAVTLRTGASDSVLTQVNSDIKGLKYGYTGGRDSRIVCSQQWKPFAVDSGKNFSAVLSNSVKWNLEFNAGAADGILDFSGFPLEQCEINSGTCDLRIVAGKLQDETYIECNGGVVSLSITLPQGTGIRIRSDSLVKSINGDGITLGRDGETYESSNYSSADRIINLDISSAVTHVTVIAPDA</sequence>
<name>A0A1M6FLI1_9FIRM</name>
<organism evidence="3 4">
    <name type="scientific">Thermoclostridium caenicola</name>
    <dbReference type="NCBI Taxonomy" id="659425"/>
    <lineage>
        <taxon>Bacteria</taxon>
        <taxon>Bacillati</taxon>
        <taxon>Bacillota</taxon>
        <taxon>Clostridia</taxon>
        <taxon>Eubacteriales</taxon>
        <taxon>Oscillospiraceae</taxon>
        <taxon>Thermoclostridium</taxon>
    </lineage>
</organism>
<dbReference type="RefSeq" id="WP_149678532.1">
    <property type="nucleotide sequence ID" value="NZ_DAONMB010000059.1"/>
</dbReference>
<dbReference type="AlphaFoldDB" id="A0A1M6FLI1"/>
<gene>
    <name evidence="3" type="ORF">SAMN05444373_101812</name>
</gene>
<evidence type="ECO:0000313" key="4">
    <source>
        <dbReference type="Proteomes" id="UP000324781"/>
    </source>
</evidence>
<keyword evidence="4" id="KW-1185">Reference proteome</keyword>
<dbReference type="Pfam" id="PF22570">
    <property type="entry name" value="LiaF-TM"/>
    <property type="match status" value="1"/>
</dbReference>
<dbReference type="Proteomes" id="UP000324781">
    <property type="component" value="Unassembled WGS sequence"/>
</dbReference>
<evidence type="ECO:0000313" key="3">
    <source>
        <dbReference type="EMBL" id="SHI98580.1"/>
    </source>
</evidence>
<evidence type="ECO:0000259" key="2">
    <source>
        <dbReference type="Pfam" id="PF22570"/>
    </source>
</evidence>
<evidence type="ECO:0000256" key="1">
    <source>
        <dbReference type="SAM" id="Phobius"/>
    </source>
</evidence>
<feature type="domain" description="LiaF transmembrane" evidence="2">
    <location>
        <begin position="7"/>
        <end position="71"/>
    </location>
</feature>
<keyword evidence="1" id="KW-0812">Transmembrane</keyword>
<keyword evidence="1" id="KW-1133">Transmembrane helix</keyword>
<accession>A0A1M6FLI1</accession>
<feature type="transmembrane region" description="Helical" evidence="1">
    <location>
        <begin position="59"/>
        <end position="77"/>
    </location>
</feature>
<keyword evidence="1" id="KW-0472">Membrane</keyword>
<dbReference type="InterPro" id="IPR054331">
    <property type="entry name" value="LiaF_TM"/>
</dbReference>
<protein>
    <recommendedName>
        <fullName evidence="2">LiaF transmembrane domain-containing protein</fullName>
    </recommendedName>
</protein>
<reference evidence="3 4" key="1">
    <citation type="submission" date="2016-11" db="EMBL/GenBank/DDBJ databases">
        <authorList>
            <person name="Varghese N."/>
            <person name="Submissions S."/>
        </authorList>
    </citation>
    <scope>NUCLEOTIDE SEQUENCE [LARGE SCALE GENOMIC DNA]</scope>
    <source>
        <strain evidence="3 4">DSM 19027</strain>
    </source>
</reference>
<dbReference type="OrthoDB" id="1953204at2"/>